<evidence type="ECO:0000259" key="10">
    <source>
        <dbReference type="SMART" id="SM00737"/>
    </source>
</evidence>
<dbReference type="InterPro" id="IPR014756">
    <property type="entry name" value="Ig_E-set"/>
</dbReference>
<dbReference type="Gene3D" id="2.60.40.770">
    <property type="match status" value="1"/>
</dbReference>
<keyword evidence="16" id="KW-1185">Reference proteome</keyword>
<comment type="similarity">
    <text evidence="1">Belongs to the peptidase C1 family.</text>
</comment>
<reference evidence="12" key="1">
    <citation type="journal article" date="2015" name="Genom Data">
        <title>Genome sequences of six Phytophthora species associated with forests in New Zealand.</title>
        <authorList>
            <person name="Studholme D.J."/>
            <person name="McDougal R.L."/>
            <person name="Sambles C."/>
            <person name="Hansen E."/>
            <person name="Hardy G."/>
            <person name="Grant M."/>
            <person name="Ganley R.J."/>
            <person name="Williams N.M."/>
        </authorList>
    </citation>
    <scope>NUCLEOTIDE SEQUENCE</scope>
    <source>
        <strain evidence="12">NZFS 2646</strain>
        <strain evidence="13">NZFS 3630</strain>
    </source>
</reference>
<name>A0A421EV59_9STRA</name>
<dbReference type="SMART" id="SM00737">
    <property type="entry name" value="ML"/>
    <property type="match status" value="1"/>
</dbReference>
<organism evidence="14 17">
    <name type="scientific">Phytophthora kernoviae</name>
    <dbReference type="NCBI Taxonomy" id="325452"/>
    <lineage>
        <taxon>Eukaryota</taxon>
        <taxon>Sar</taxon>
        <taxon>Stramenopiles</taxon>
        <taxon>Oomycota</taxon>
        <taxon>Peronosporomycetes</taxon>
        <taxon>Peronosporales</taxon>
        <taxon>Peronosporaceae</taxon>
        <taxon>Phytophthora</taxon>
    </lineage>
</organism>
<feature type="domain" description="Cathepsin propeptide inhibitor" evidence="11">
    <location>
        <begin position="28"/>
        <end position="86"/>
    </location>
</feature>
<dbReference type="CDD" id="cd02248">
    <property type="entry name" value="Peptidase_C1A"/>
    <property type="match status" value="1"/>
</dbReference>
<keyword evidence="3 8" id="KW-0732">Signal</keyword>
<dbReference type="InterPro" id="IPR000169">
    <property type="entry name" value="Pept_cys_AS"/>
</dbReference>
<keyword evidence="6" id="KW-1015">Disulfide bond</keyword>
<evidence type="ECO:0000256" key="6">
    <source>
        <dbReference type="ARBA" id="ARBA00023157"/>
    </source>
</evidence>
<evidence type="ECO:0000259" key="11">
    <source>
        <dbReference type="SMART" id="SM00848"/>
    </source>
</evidence>
<dbReference type="PROSITE" id="PS00639">
    <property type="entry name" value="THIOL_PROTEASE_HIS"/>
    <property type="match status" value="1"/>
</dbReference>
<dbReference type="EMBL" id="MBDN02000082">
    <property type="protein sequence ID" value="RLN81306.1"/>
    <property type="molecule type" value="Genomic_DNA"/>
</dbReference>
<evidence type="ECO:0000313" key="12">
    <source>
        <dbReference type="EMBL" id="KAG2527603.1"/>
    </source>
</evidence>
<dbReference type="PRINTS" id="PR00705">
    <property type="entry name" value="PAPAIN"/>
</dbReference>
<evidence type="ECO:0000313" key="14">
    <source>
        <dbReference type="EMBL" id="RLN02887.1"/>
    </source>
</evidence>
<dbReference type="EMBL" id="JPWU03000054">
    <property type="protein sequence ID" value="KAG2528883.1"/>
    <property type="molecule type" value="Genomic_DNA"/>
</dbReference>
<dbReference type="Pfam" id="PF02221">
    <property type="entry name" value="E1_DerP2_DerF2"/>
    <property type="match status" value="1"/>
</dbReference>
<feature type="chain" id="PRO_5036350985" description="Peptidase C1A papain C-terminal domain-containing protein" evidence="8">
    <location>
        <begin position="18"/>
        <end position="558"/>
    </location>
</feature>
<gene>
    <name evidence="14" type="ORF">BBI17_003863</name>
    <name evidence="15" type="ORF">BBO99_00003817</name>
    <name evidence="12" type="ORF">JM16_003363</name>
    <name evidence="13" type="ORF">JM18_003103</name>
</gene>
<feature type="domain" description="MD-2-related lipid-recognition" evidence="10">
    <location>
        <begin position="389"/>
        <end position="521"/>
    </location>
</feature>
<dbReference type="Proteomes" id="UP000285624">
    <property type="component" value="Unassembled WGS sequence"/>
</dbReference>
<dbReference type="Gene3D" id="3.90.70.10">
    <property type="entry name" value="Cysteine proteinases"/>
    <property type="match status" value="1"/>
</dbReference>
<dbReference type="InterPro" id="IPR038765">
    <property type="entry name" value="Papain-like_cys_pep_sf"/>
</dbReference>
<evidence type="ECO:0000256" key="8">
    <source>
        <dbReference type="SAM" id="SignalP"/>
    </source>
</evidence>
<evidence type="ECO:0000256" key="5">
    <source>
        <dbReference type="ARBA" id="ARBA00023145"/>
    </source>
</evidence>
<dbReference type="EMBL" id="MAYM02002132">
    <property type="protein sequence ID" value="RLN02887.1"/>
    <property type="molecule type" value="Genomic_DNA"/>
</dbReference>
<dbReference type="AlphaFoldDB" id="A0A421EV59"/>
<dbReference type="Proteomes" id="UP000285883">
    <property type="component" value="Unassembled WGS sequence"/>
</dbReference>
<feature type="signal peptide" evidence="8">
    <location>
        <begin position="1"/>
        <end position="17"/>
    </location>
</feature>
<reference evidence="16 17" key="2">
    <citation type="submission" date="2018-07" db="EMBL/GenBank/DDBJ databases">
        <title>Genome sequencing of oomycete isolates from Chile give support for New Zealand origin for Phytophthora kernoviae and make available the first Nothophytophthora sp. genome.</title>
        <authorList>
            <person name="Studholme D.J."/>
            <person name="Sanfuentes E."/>
            <person name="Panda P."/>
            <person name="Hill R."/>
            <person name="Sambles C."/>
            <person name="Grant M."/>
            <person name="Williams N.M."/>
            <person name="Mcdougal R.L."/>
        </authorList>
    </citation>
    <scope>NUCLEOTIDE SEQUENCE [LARGE SCALE GENOMIC DNA]</scope>
    <source>
        <strain evidence="14">Chile2</strain>
        <strain evidence="15">Chile4</strain>
    </source>
</reference>
<dbReference type="PROSITE" id="PS00139">
    <property type="entry name" value="THIOL_PROTEASE_CYS"/>
    <property type="match status" value="1"/>
</dbReference>
<evidence type="ECO:0000313" key="17">
    <source>
        <dbReference type="Proteomes" id="UP000285883"/>
    </source>
</evidence>
<dbReference type="InterPro" id="IPR039417">
    <property type="entry name" value="Peptidase_C1A_papain-like"/>
</dbReference>
<proteinExistence type="inferred from homology"/>
<dbReference type="SMART" id="SM00645">
    <property type="entry name" value="Pept_C1"/>
    <property type="match status" value="1"/>
</dbReference>
<dbReference type="STRING" id="325452.A0A421EV59"/>
<dbReference type="InterPro" id="IPR003172">
    <property type="entry name" value="ML_dom"/>
</dbReference>
<evidence type="ECO:0000256" key="1">
    <source>
        <dbReference type="ARBA" id="ARBA00008455"/>
    </source>
</evidence>
<keyword evidence="4" id="KW-0378">Hydrolase</keyword>
<dbReference type="FunFam" id="3.90.70.10:FF:000067">
    <property type="entry name" value="Senescence-specific cysteine protease"/>
    <property type="match status" value="1"/>
</dbReference>
<dbReference type="SUPFAM" id="SSF54001">
    <property type="entry name" value="Cysteine proteinases"/>
    <property type="match status" value="1"/>
</dbReference>
<keyword evidence="2" id="KW-0645">Protease</keyword>
<evidence type="ECO:0000313" key="13">
    <source>
        <dbReference type="EMBL" id="KAG2528883.1"/>
    </source>
</evidence>
<dbReference type="InterPro" id="IPR013128">
    <property type="entry name" value="Peptidase_C1A"/>
</dbReference>
<dbReference type="Pfam" id="PF00112">
    <property type="entry name" value="Peptidase_C1"/>
    <property type="match status" value="1"/>
</dbReference>
<feature type="region of interest" description="Disordered" evidence="7">
    <location>
        <begin position="346"/>
        <end position="373"/>
    </location>
</feature>
<comment type="caution">
    <text evidence="14">The sequence shown here is derived from an EMBL/GenBank/DDBJ whole genome shotgun (WGS) entry which is preliminary data.</text>
</comment>
<protein>
    <recommendedName>
        <fullName evidence="18">Peptidase C1A papain C-terminal domain-containing protein</fullName>
    </recommendedName>
</protein>
<evidence type="ECO:0000259" key="9">
    <source>
        <dbReference type="SMART" id="SM00645"/>
    </source>
</evidence>
<evidence type="ECO:0000256" key="7">
    <source>
        <dbReference type="SAM" id="MobiDB-lite"/>
    </source>
</evidence>
<dbReference type="Proteomes" id="UP000785171">
    <property type="component" value="Unassembled WGS sequence"/>
</dbReference>
<evidence type="ECO:0008006" key="18">
    <source>
        <dbReference type="Google" id="ProtNLM"/>
    </source>
</evidence>
<dbReference type="PANTHER" id="PTHR12411">
    <property type="entry name" value="CYSTEINE PROTEASE FAMILY C1-RELATED"/>
    <property type="match status" value="1"/>
</dbReference>
<evidence type="ECO:0000256" key="2">
    <source>
        <dbReference type="ARBA" id="ARBA00022670"/>
    </source>
</evidence>
<accession>A0A421EV59</accession>
<dbReference type="EMBL" id="JPWV03000053">
    <property type="protein sequence ID" value="KAG2527603.1"/>
    <property type="molecule type" value="Genomic_DNA"/>
</dbReference>
<feature type="domain" description="Peptidase C1A papain C-terminal" evidence="9">
    <location>
        <begin position="117"/>
        <end position="329"/>
    </location>
</feature>
<dbReference type="GO" id="GO:0006508">
    <property type="term" value="P:proteolysis"/>
    <property type="evidence" value="ECO:0007669"/>
    <property type="project" value="UniProtKB-KW"/>
</dbReference>
<feature type="compositionally biased region" description="Basic and acidic residues" evidence="7">
    <location>
        <begin position="346"/>
        <end position="358"/>
    </location>
</feature>
<evidence type="ECO:0000313" key="16">
    <source>
        <dbReference type="Proteomes" id="UP000285624"/>
    </source>
</evidence>
<dbReference type="SMART" id="SM00848">
    <property type="entry name" value="Inhibitor_I29"/>
    <property type="match status" value="1"/>
</dbReference>
<dbReference type="SUPFAM" id="SSF81296">
    <property type="entry name" value="E set domains"/>
    <property type="match status" value="1"/>
</dbReference>
<dbReference type="InterPro" id="IPR013201">
    <property type="entry name" value="Prot_inhib_I29"/>
</dbReference>
<dbReference type="Pfam" id="PF08246">
    <property type="entry name" value="Inhibitor_I29"/>
    <property type="match status" value="1"/>
</dbReference>
<dbReference type="Proteomes" id="UP000792063">
    <property type="component" value="Unassembled WGS sequence"/>
</dbReference>
<reference evidence="12" key="3">
    <citation type="submission" date="2020-06" db="EMBL/GenBank/DDBJ databases">
        <authorList>
            <person name="Studholme D.J."/>
        </authorList>
    </citation>
    <scope>NUCLEOTIDE SEQUENCE</scope>
    <source>
        <strain evidence="12">NZFS 2646</strain>
        <strain evidence="13">NZFS 3630</strain>
    </source>
</reference>
<evidence type="ECO:0000256" key="3">
    <source>
        <dbReference type="ARBA" id="ARBA00022729"/>
    </source>
</evidence>
<dbReference type="InterPro" id="IPR025660">
    <property type="entry name" value="Pept_his_AS"/>
</dbReference>
<evidence type="ECO:0000313" key="15">
    <source>
        <dbReference type="EMBL" id="RLN81306.1"/>
    </source>
</evidence>
<evidence type="ECO:0000256" key="4">
    <source>
        <dbReference type="ARBA" id="ARBA00022801"/>
    </source>
</evidence>
<keyword evidence="5" id="KW-0865">Zymogen</keyword>
<sequence>MRVFVTLVLSTIALCDAVKSPIQYEREFAEWMRSHHLTFSDALEFARRMENYIANDMYILEHNMENAWSGVTLGHNQYSAMPFDEFKTKMTGLVLPEGYVEERLRARVDGVYSDVQVPDSVDWEEKGAVTPVKNQGMCGSCWAFSTTGAVEGAAFVSSGTLLSLSEQELVDCDHNGDMGCNGGLMDHAFQWIEDNGGLCSEDEYEYKAKASVCRKCSNVVKVTGFQDVNPQDEHALKVAVAQQPVSVAIEADQKAFQFYKSGVFNLTCGTRLDHGVLAVGYGEDNGQKFWKVKNSWGPSWGEQGYIRMARDMNNPAGQCGIASVPSFPFATAISRSERFEDMLQGNKEEDSTADEEKSVPAGEPVDSFPAGERDFRPMNLADVFSSAKITQCGDVSSAVIDFEHLEVTPSSPQRGHPVVFFGNGNSKQDFESATFKLGVKLAGTQVFGHTGKLCGDTHVPLPLGLGHIDVHGFNCPMKKGKFSDLKVDVNLPIIAPAGNYEILLTSDDDSNTPLFCVNVALDLTNHAAQDKTHVYEPLSYIEQNSFSGMNHNNNLLFV</sequence>
<dbReference type="InterPro" id="IPR000668">
    <property type="entry name" value="Peptidase_C1A_C"/>
</dbReference>
<dbReference type="GO" id="GO:0008234">
    <property type="term" value="F:cysteine-type peptidase activity"/>
    <property type="evidence" value="ECO:0007669"/>
    <property type="project" value="InterPro"/>
</dbReference>